<evidence type="ECO:0000256" key="10">
    <source>
        <dbReference type="ARBA" id="ARBA00023027"/>
    </source>
</evidence>
<dbReference type="CDD" id="cd01171">
    <property type="entry name" value="YXKO-related"/>
    <property type="match status" value="1"/>
</dbReference>
<evidence type="ECO:0000256" key="12">
    <source>
        <dbReference type="ARBA" id="ARBA00023239"/>
    </source>
</evidence>
<feature type="binding site" evidence="18">
    <location>
        <position position="63"/>
    </location>
    <ligand>
        <name>K(+)</name>
        <dbReference type="ChEBI" id="CHEBI:29103"/>
    </ligand>
</feature>
<evidence type="ECO:0000259" key="20">
    <source>
        <dbReference type="PROSITE" id="PS51383"/>
    </source>
</evidence>
<dbReference type="InterPro" id="IPR000631">
    <property type="entry name" value="CARKD"/>
</dbReference>
<dbReference type="InterPro" id="IPR004443">
    <property type="entry name" value="YjeF_N_dom"/>
</dbReference>
<dbReference type="EMBL" id="BNJF01000001">
    <property type="protein sequence ID" value="GHO43600.1"/>
    <property type="molecule type" value="Genomic_DNA"/>
</dbReference>
<dbReference type="Pfam" id="PF03853">
    <property type="entry name" value="YjeF_N"/>
    <property type="match status" value="1"/>
</dbReference>
<keyword evidence="6 17" id="KW-0547">Nucleotide-binding</keyword>
<evidence type="ECO:0000256" key="16">
    <source>
        <dbReference type="ARBA" id="ARBA00049209"/>
    </source>
</evidence>
<comment type="similarity">
    <text evidence="17">Belongs to the NnrD/CARKD family.</text>
</comment>
<evidence type="ECO:0000313" key="23">
    <source>
        <dbReference type="Proteomes" id="UP000612362"/>
    </source>
</evidence>
<evidence type="ECO:0000256" key="5">
    <source>
        <dbReference type="ARBA" id="ARBA00022723"/>
    </source>
</evidence>
<evidence type="ECO:0000256" key="2">
    <source>
        <dbReference type="ARBA" id="ARBA00000909"/>
    </source>
</evidence>
<keyword evidence="8 17" id="KW-0521">NADP</keyword>
<evidence type="ECO:0000256" key="9">
    <source>
        <dbReference type="ARBA" id="ARBA00022958"/>
    </source>
</evidence>
<comment type="catalytic activity">
    <reaction evidence="15 17 19">
        <text>(6S)-NADHX + ADP = AMP + phosphate + NADH + H(+)</text>
        <dbReference type="Rhea" id="RHEA:32223"/>
        <dbReference type="ChEBI" id="CHEBI:15378"/>
        <dbReference type="ChEBI" id="CHEBI:43474"/>
        <dbReference type="ChEBI" id="CHEBI:57945"/>
        <dbReference type="ChEBI" id="CHEBI:64074"/>
        <dbReference type="ChEBI" id="CHEBI:456215"/>
        <dbReference type="ChEBI" id="CHEBI:456216"/>
        <dbReference type="EC" id="4.2.1.136"/>
    </reaction>
</comment>
<sequence length="531" mass="57248">MHIVTVAEMRELEAQAEHQYGLTSPILMRHAGQSAADIFMAQLLPHHSINDLEVLFLIGPGNNGGDGMIMADNLARAGALVSLYTWKTHELTIRGQPIAEQQIDKELTSGLQSADYVIDALLGTGTSRPLNEDMRALLARVEGERKQRPDLRVVAIDQPTGVHTDSGEVDPGTLRADMTITLACPKIGFFFFPARDFIGELHVGSIALPPTLEHNLSTEMLNTGLCRASLPKRPLNSNKGTFGKVMLFCGSQPYPGSAYLAGSSAARAGAGLITLAVTEKMLPTYASSFHEATFAILPEEPKSEISRGQAHDRAQALTEHLPGYRALLMGPGLGQSPETRETILQVLEDLRNQPPNKRPRLIIDADGLNNLSALEHWWTLLPEGTVITPHPGEMGRLCDSLKVSGGSIDRLQLAREKAREWNVILVLKGACTLVVSPLGETRINWKANPALATAGTGDVLAGMIAGFLAQGLIPFDAASLGVYLHSCAAERVSSELGDAGLLASDLLPQIPRVMRDILHTSFEEGSDITER</sequence>
<evidence type="ECO:0000256" key="14">
    <source>
        <dbReference type="ARBA" id="ARBA00025153"/>
    </source>
</evidence>
<evidence type="ECO:0000256" key="7">
    <source>
        <dbReference type="ARBA" id="ARBA00022840"/>
    </source>
</evidence>
<dbReference type="PROSITE" id="PS51385">
    <property type="entry name" value="YJEF_N"/>
    <property type="match status" value="1"/>
</dbReference>
<feature type="domain" description="YjeF C-terminal" evidence="20">
    <location>
        <begin position="222"/>
        <end position="517"/>
    </location>
</feature>
<protein>
    <recommendedName>
        <fullName evidence="19">Bifunctional NAD(P)H-hydrate repair enzyme</fullName>
    </recommendedName>
    <alternativeName>
        <fullName evidence="19">Nicotinamide nucleotide repair protein</fullName>
    </alternativeName>
    <domain>
        <recommendedName>
            <fullName evidence="19">ADP-dependent (S)-NAD(P)H-hydrate dehydratase</fullName>
            <ecNumber evidence="19">4.2.1.136</ecNumber>
        </recommendedName>
        <alternativeName>
            <fullName evidence="19">ADP-dependent NAD(P)HX dehydratase</fullName>
        </alternativeName>
    </domain>
    <domain>
        <recommendedName>
            <fullName evidence="19">NAD(P)H-hydrate epimerase</fullName>
            <ecNumber evidence="19">5.1.99.6</ecNumber>
        </recommendedName>
    </domain>
</protein>
<feature type="domain" description="YjeF N-terminal" evidence="21">
    <location>
        <begin position="9"/>
        <end position="214"/>
    </location>
</feature>
<dbReference type="GO" id="GO:0005524">
    <property type="term" value="F:ATP binding"/>
    <property type="evidence" value="ECO:0007669"/>
    <property type="project" value="UniProtKB-UniRule"/>
</dbReference>
<keyword evidence="10 17" id="KW-0520">NAD</keyword>
<feature type="binding site" evidence="18">
    <location>
        <position position="119"/>
    </location>
    <ligand>
        <name>K(+)</name>
        <dbReference type="ChEBI" id="CHEBI:29103"/>
    </ligand>
</feature>
<evidence type="ECO:0000256" key="1">
    <source>
        <dbReference type="ARBA" id="ARBA00000013"/>
    </source>
</evidence>
<dbReference type="GO" id="GO:0046872">
    <property type="term" value="F:metal ion binding"/>
    <property type="evidence" value="ECO:0007669"/>
    <property type="project" value="UniProtKB-UniRule"/>
</dbReference>
<dbReference type="Pfam" id="PF01256">
    <property type="entry name" value="Carb_kinase"/>
    <property type="match status" value="1"/>
</dbReference>
<comment type="cofactor">
    <cofactor evidence="17">
        <name>Mg(2+)</name>
        <dbReference type="ChEBI" id="CHEBI:18420"/>
    </cofactor>
</comment>
<evidence type="ECO:0000256" key="4">
    <source>
        <dbReference type="ARBA" id="ARBA00009524"/>
    </source>
</evidence>
<evidence type="ECO:0000256" key="3">
    <source>
        <dbReference type="ARBA" id="ARBA00006001"/>
    </source>
</evidence>
<dbReference type="GO" id="GO:0110051">
    <property type="term" value="P:metabolite repair"/>
    <property type="evidence" value="ECO:0007669"/>
    <property type="project" value="TreeGrafter"/>
</dbReference>
<comment type="subunit">
    <text evidence="17">Homotetramer.</text>
</comment>
<dbReference type="PANTHER" id="PTHR12592:SF0">
    <property type="entry name" value="ATP-DEPENDENT (S)-NAD(P)H-HYDRATE DEHYDRATASE"/>
    <property type="match status" value="1"/>
</dbReference>
<evidence type="ECO:0000256" key="18">
    <source>
        <dbReference type="HAMAP-Rule" id="MF_01966"/>
    </source>
</evidence>
<dbReference type="Gene3D" id="3.40.1190.20">
    <property type="match status" value="1"/>
</dbReference>
<dbReference type="RefSeq" id="WP_220193061.1">
    <property type="nucleotide sequence ID" value="NZ_BNJF01000001.1"/>
</dbReference>
<comment type="function">
    <text evidence="14 19">Bifunctional enzyme that catalyzes the epimerization of the S- and R-forms of NAD(P)HX and the dehydration of the S-form of NAD(P)HX at the expense of ADP, which is converted to AMP. This allows the repair of both epimers of NAD(P)HX, a damaged form of NAD(P)H that is a result of enzymatic or heat-dependent hydration.</text>
</comment>
<evidence type="ECO:0000256" key="6">
    <source>
        <dbReference type="ARBA" id="ARBA00022741"/>
    </source>
</evidence>
<dbReference type="AlphaFoldDB" id="A0A8J3MQ48"/>
<reference evidence="22" key="1">
    <citation type="submission" date="2020-10" db="EMBL/GenBank/DDBJ databases">
        <title>Taxonomic study of unclassified bacteria belonging to the class Ktedonobacteria.</title>
        <authorList>
            <person name="Yabe S."/>
            <person name="Wang C.M."/>
            <person name="Zheng Y."/>
            <person name="Sakai Y."/>
            <person name="Cavaletti L."/>
            <person name="Monciardini P."/>
            <person name="Donadio S."/>
        </authorList>
    </citation>
    <scope>NUCLEOTIDE SEQUENCE</scope>
    <source>
        <strain evidence="22">SOSP1-1</strain>
    </source>
</reference>
<keyword evidence="7 17" id="KW-0067">ATP-binding</keyword>
<comment type="caution">
    <text evidence="22">The sequence shown here is derived from an EMBL/GenBank/DDBJ whole genome shotgun (WGS) entry which is preliminary data.</text>
</comment>
<evidence type="ECO:0000256" key="13">
    <source>
        <dbReference type="ARBA" id="ARBA00023268"/>
    </source>
</evidence>
<dbReference type="SUPFAM" id="SSF53613">
    <property type="entry name" value="Ribokinase-like"/>
    <property type="match status" value="1"/>
</dbReference>
<keyword evidence="9 18" id="KW-0630">Potassium</keyword>
<keyword evidence="5 18" id="KW-0479">Metal-binding</keyword>
<feature type="binding site" evidence="18">
    <location>
        <begin position="123"/>
        <end position="129"/>
    </location>
    <ligand>
        <name>(6S)-NADPHX</name>
        <dbReference type="ChEBI" id="CHEBI:64076"/>
    </ligand>
</feature>
<dbReference type="PROSITE" id="PS51383">
    <property type="entry name" value="YJEF_C_3"/>
    <property type="match status" value="1"/>
</dbReference>
<dbReference type="NCBIfam" id="TIGR00197">
    <property type="entry name" value="yjeF_nterm"/>
    <property type="match status" value="1"/>
</dbReference>
<keyword evidence="23" id="KW-1185">Reference proteome</keyword>
<comment type="catalytic activity">
    <reaction evidence="2 18 19">
        <text>(6R)-NADPHX = (6S)-NADPHX</text>
        <dbReference type="Rhea" id="RHEA:32227"/>
        <dbReference type="ChEBI" id="CHEBI:64076"/>
        <dbReference type="ChEBI" id="CHEBI:64077"/>
        <dbReference type="EC" id="5.1.99.6"/>
    </reaction>
</comment>
<dbReference type="InterPro" id="IPR017953">
    <property type="entry name" value="Carbohydrate_kinase_pred_CS"/>
</dbReference>
<comment type="similarity">
    <text evidence="4 19">In the C-terminal section; belongs to the NnrD/CARKD family.</text>
</comment>
<dbReference type="NCBIfam" id="TIGR00196">
    <property type="entry name" value="yjeF_cterm"/>
    <property type="match status" value="1"/>
</dbReference>
<evidence type="ECO:0000256" key="17">
    <source>
        <dbReference type="HAMAP-Rule" id="MF_01965"/>
    </source>
</evidence>
<proteinExistence type="inferred from homology"/>
<dbReference type="HAMAP" id="MF_01965">
    <property type="entry name" value="NADHX_dehydratase"/>
    <property type="match status" value="1"/>
</dbReference>
<dbReference type="EC" id="4.2.1.136" evidence="19"/>
<dbReference type="InterPro" id="IPR036652">
    <property type="entry name" value="YjeF_N_dom_sf"/>
</dbReference>
<feature type="binding site" evidence="17">
    <location>
        <begin position="428"/>
        <end position="432"/>
    </location>
    <ligand>
        <name>AMP</name>
        <dbReference type="ChEBI" id="CHEBI:456215"/>
    </ligand>
</feature>
<dbReference type="EC" id="5.1.99.6" evidence="19"/>
<name>A0A8J3MQ48_9CHLR</name>
<dbReference type="GO" id="GO:0052856">
    <property type="term" value="F:NAD(P)HX epimerase activity"/>
    <property type="evidence" value="ECO:0007669"/>
    <property type="project" value="UniProtKB-UniRule"/>
</dbReference>
<comment type="similarity">
    <text evidence="3 19">In the N-terminal section; belongs to the NnrE/AIBP family.</text>
</comment>
<dbReference type="InterPro" id="IPR029056">
    <property type="entry name" value="Ribokinase-like"/>
</dbReference>
<comment type="cofactor">
    <cofactor evidence="18 19">
        <name>K(+)</name>
        <dbReference type="ChEBI" id="CHEBI:29103"/>
    </cofactor>
    <text evidence="18 19">Binds 1 potassium ion per subunit.</text>
</comment>
<dbReference type="HAMAP" id="MF_01966">
    <property type="entry name" value="NADHX_epimerase"/>
    <property type="match status" value="1"/>
</dbReference>
<feature type="binding site" evidence="17">
    <location>
        <position position="458"/>
    </location>
    <ligand>
        <name>(6S)-NADPHX</name>
        <dbReference type="ChEBI" id="CHEBI:64076"/>
    </ligand>
</feature>
<feature type="binding site" evidence="18">
    <location>
        <position position="160"/>
    </location>
    <ligand>
        <name>K(+)</name>
        <dbReference type="ChEBI" id="CHEBI:29103"/>
    </ligand>
</feature>
<evidence type="ECO:0000256" key="11">
    <source>
        <dbReference type="ARBA" id="ARBA00023235"/>
    </source>
</evidence>
<feature type="binding site" evidence="18">
    <location>
        <begin position="62"/>
        <end position="66"/>
    </location>
    <ligand>
        <name>(6S)-NADPHX</name>
        <dbReference type="ChEBI" id="CHEBI:64076"/>
    </ligand>
</feature>
<dbReference type="PANTHER" id="PTHR12592">
    <property type="entry name" value="ATP-DEPENDENT (S)-NAD(P)H-HYDRATE DEHYDRATASE FAMILY MEMBER"/>
    <property type="match status" value="1"/>
</dbReference>
<dbReference type="InterPro" id="IPR030677">
    <property type="entry name" value="Nnr"/>
</dbReference>
<dbReference type="PIRSF" id="PIRSF017184">
    <property type="entry name" value="Nnr"/>
    <property type="match status" value="1"/>
</dbReference>
<gene>
    <name evidence="18" type="primary">nnrE</name>
    <name evidence="17" type="synonym">nnrD</name>
    <name evidence="22" type="ORF">KSX_17630</name>
</gene>
<evidence type="ECO:0000259" key="21">
    <source>
        <dbReference type="PROSITE" id="PS51385"/>
    </source>
</evidence>
<keyword evidence="13" id="KW-0511">Multifunctional enzyme</keyword>
<evidence type="ECO:0000256" key="8">
    <source>
        <dbReference type="ARBA" id="ARBA00022857"/>
    </source>
</evidence>
<dbReference type="GO" id="GO:0046496">
    <property type="term" value="P:nicotinamide nucleotide metabolic process"/>
    <property type="evidence" value="ECO:0007669"/>
    <property type="project" value="UniProtKB-UniRule"/>
</dbReference>
<evidence type="ECO:0000313" key="22">
    <source>
        <dbReference type="EMBL" id="GHO43600.1"/>
    </source>
</evidence>
<evidence type="ECO:0000256" key="15">
    <source>
        <dbReference type="ARBA" id="ARBA00048238"/>
    </source>
</evidence>
<comment type="function">
    <text evidence="17">Catalyzes the dehydration of the S-form of NAD(P)HX at the expense of ADP, which is converted to AMP. Together with NAD(P)HX epimerase, which catalyzes the epimerization of the S- and R-forms, the enzyme allows the repair of both epimers of NAD(P)HX, a damaged form of NAD(P)H that is a result of enzymatic or heat-dependent hydration.</text>
</comment>
<feature type="binding site" evidence="17">
    <location>
        <position position="332"/>
    </location>
    <ligand>
        <name>(6S)-NADPHX</name>
        <dbReference type="ChEBI" id="CHEBI:64076"/>
    </ligand>
</feature>
<dbReference type="Proteomes" id="UP000612362">
    <property type="component" value="Unassembled WGS sequence"/>
</dbReference>
<dbReference type="GO" id="GO:0052855">
    <property type="term" value="F:ADP-dependent NAD(P)H-hydrate dehydratase activity"/>
    <property type="evidence" value="ECO:0007669"/>
    <property type="project" value="UniProtKB-UniRule"/>
</dbReference>
<dbReference type="Gene3D" id="3.40.50.10260">
    <property type="entry name" value="YjeF N-terminal domain"/>
    <property type="match status" value="1"/>
</dbReference>
<comment type="catalytic activity">
    <reaction evidence="16 17 19">
        <text>(6S)-NADPHX + ADP = AMP + phosphate + NADPH + H(+)</text>
        <dbReference type="Rhea" id="RHEA:32235"/>
        <dbReference type="ChEBI" id="CHEBI:15378"/>
        <dbReference type="ChEBI" id="CHEBI:43474"/>
        <dbReference type="ChEBI" id="CHEBI:57783"/>
        <dbReference type="ChEBI" id="CHEBI:64076"/>
        <dbReference type="ChEBI" id="CHEBI:456215"/>
        <dbReference type="ChEBI" id="CHEBI:456216"/>
        <dbReference type="EC" id="4.2.1.136"/>
    </reaction>
</comment>
<keyword evidence="12 17" id="KW-0456">Lyase</keyword>
<feature type="binding site" evidence="17">
    <location>
        <position position="390"/>
    </location>
    <ligand>
        <name>(6S)-NADPHX</name>
        <dbReference type="ChEBI" id="CHEBI:64076"/>
    </ligand>
</feature>
<feature type="binding site" evidence="18">
    <location>
        <position position="157"/>
    </location>
    <ligand>
        <name>(6S)-NADPHX</name>
        <dbReference type="ChEBI" id="CHEBI:64076"/>
    </ligand>
</feature>
<organism evidence="22 23">
    <name type="scientific">Ktedonospora formicarum</name>
    <dbReference type="NCBI Taxonomy" id="2778364"/>
    <lineage>
        <taxon>Bacteria</taxon>
        <taxon>Bacillati</taxon>
        <taxon>Chloroflexota</taxon>
        <taxon>Ktedonobacteria</taxon>
        <taxon>Ktedonobacterales</taxon>
        <taxon>Ktedonobacteraceae</taxon>
        <taxon>Ktedonospora</taxon>
    </lineage>
</organism>
<keyword evidence="11 18" id="KW-0413">Isomerase</keyword>
<accession>A0A8J3MQ48</accession>
<evidence type="ECO:0000256" key="19">
    <source>
        <dbReference type="PIRNR" id="PIRNR017184"/>
    </source>
</evidence>
<comment type="function">
    <text evidence="18">Catalyzes the epimerization of the S- and R-forms of NAD(P)HX, a damaged form of NAD(P)H that is a result of enzymatic or heat-dependent hydration. This is a prerequisite for the S-specific NAD(P)H-hydrate dehydratase to allow the repair of both epimers of NAD(P)HX.</text>
</comment>
<dbReference type="SUPFAM" id="SSF64153">
    <property type="entry name" value="YjeF N-terminal domain-like"/>
    <property type="match status" value="1"/>
</dbReference>
<dbReference type="PROSITE" id="PS01050">
    <property type="entry name" value="YJEF_C_2"/>
    <property type="match status" value="1"/>
</dbReference>
<comment type="caution">
    <text evidence="17">Lacks conserved residue(s) required for the propagation of feature annotation.</text>
</comment>
<comment type="catalytic activity">
    <reaction evidence="1 18 19">
        <text>(6R)-NADHX = (6S)-NADHX</text>
        <dbReference type="Rhea" id="RHEA:32215"/>
        <dbReference type="ChEBI" id="CHEBI:64074"/>
        <dbReference type="ChEBI" id="CHEBI:64075"/>
        <dbReference type="EC" id="5.1.99.6"/>
    </reaction>
</comment>
<feature type="binding site" evidence="17">
    <location>
        <position position="457"/>
    </location>
    <ligand>
        <name>AMP</name>
        <dbReference type="ChEBI" id="CHEBI:456215"/>
    </ligand>
</feature>
<comment type="similarity">
    <text evidence="18">Belongs to the NnrE/AIBP family.</text>
</comment>